<comment type="caution">
    <text evidence="1">The sequence shown here is derived from an EMBL/GenBank/DDBJ whole genome shotgun (WGS) entry which is preliminary data.</text>
</comment>
<name>A0ABT1QFH5_9NOCA</name>
<keyword evidence="2" id="KW-1185">Reference proteome</keyword>
<evidence type="ECO:0000313" key="1">
    <source>
        <dbReference type="EMBL" id="MCQ4120947.1"/>
    </source>
</evidence>
<organism evidence="1 2">
    <name type="scientific">Rhodococcus tibetensis</name>
    <dbReference type="NCBI Taxonomy" id="2965064"/>
    <lineage>
        <taxon>Bacteria</taxon>
        <taxon>Bacillati</taxon>
        <taxon>Actinomycetota</taxon>
        <taxon>Actinomycetes</taxon>
        <taxon>Mycobacteriales</taxon>
        <taxon>Nocardiaceae</taxon>
        <taxon>Rhodococcus</taxon>
    </lineage>
</organism>
<protein>
    <submittedName>
        <fullName evidence="1">Uncharacterized protein</fullName>
    </submittedName>
</protein>
<reference evidence="1 2" key="1">
    <citation type="submission" date="2022-07" db="EMBL/GenBank/DDBJ databases">
        <title>Degradation activity of malathion, p-nitrophenol and potential low-temperature adaptation strategy of Rhodococcus sp. FXJ9.536.</title>
        <authorList>
            <person name="Huang J."/>
            <person name="Huang Y."/>
        </authorList>
    </citation>
    <scope>NUCLEOTIDE SEQUENCE [LARGE SCALE GENOMIC DNA]</scope>
    <source>
        <strain evidence="1 2">FXJ9.536</strain>
    </source>
</reference>
<proteinExistence type="predicted"/>
<dbReference type="Proteomes" id="UP001524501">
    <property type="component" value="Unassembled WGS sequence"/>
</dbReference>
<dbReference type="EMBL" id="JANFQF010000014">
    <property type="protein sequence ID" value="MCQ4120947.1"/>
    <property type="molecule type" value="Genomic_DNA"/>
</dbReference>
<dbReference type="RefSeq" id="WP_255970996.1">
    <property type="nucleotide sequence ID" value="NZ_JANFQF010000014.1"/>
</dbReference>
<gene>
    <name evidence="1" type="ORF">NOF53_17550</name>
</gene>
<evidence type="ECO:0000313" key="2">
    <source>
        <dbReference type="Proteomes" id="UP001524501"/>
    </source>
</evidence>
<accession>A0ABT1QFH5</accession>
<sequence>MSPISDIAAARSRRSRRVLFVGNPTRHSDVSQWAMVRQWVMLQGLQPIRSFGGDVLCVIVTEDVLDGRCSSADSLLVRQARDNGVPCISVHDTTTIWHTTARVRARMALSAETPGEGA</sequence>